<organism evidence="1 2">
    <name type="scientific">Flammeovirga aprica JL-4</name>
    <dbReference type="NCBI Taxonomy" id="694437"/>
    <lineage>
        <taxon>Bacteria</taxon>
        <taxon>Pseudomonadati</taxon>
        <taxon>Bacteroidota</taxon>
        <taxon>Cytophagia</taxon>
        <taxon>Cytophagales</taxon>
        <taxon>Flammeovirgaceae</taxon>
        <taxon>Flammeovirga</taxon>
    </lineage>
</organism>
<dbReference type="EMBL" id="JABANE010000289">
    <property type="protein sequence ID" value="NME73002.1"/>
    <property type="molecule type" value="Genomic_DNA"/>
</dbReference>
<protein>
    <submittedName>
        <fullName evidence="1">Uncharacterized protein</fullName>
    </submittedName>
</protein>
<evidence type="ECO:0000313" key="1">
    <source>
        <dbReference type="EMBL" id="NME73002.1"/>
    </source>
</evidence>
<evidence type="ECO:0000313" key="2">
    <source>
        <dbReference type="Proteomes" id="UP000576082"/>
    </source>
</evidence>
<reference evidence="1 2" key="1">
    <citation type="submission" date="2020-04" db="EMBL/GenBank/DDBJ databases">
        <title>Flammeovirga sp. SR4, a novel species isolated from seawater.</title>
        <authorList>
            <person name="Wang X."/>
        </authorList>
    </citation>
    <scope>NUCLEOTIDE SEQUENCE [LARGE SCALE GENOMIC DNA]</scope>
    <source>
        <strain evidence="1 2">ATCC 23126</strain>
    </source>
</reference>
<sequence>MEHWSEPTYSFNYDSIHDEDNYYPEKDSVYYKFYSKKRSNTKAFLGEEIKGNKYKAIAIIIDNKKDTLVIDIDLKLLYKNKIYRLTNEGRRSLYDIMPDELKYNWNIPYYRNQGFYKDEETFYINETSD</sequence>
<dbReference type="AlphaFoldDB" id="A0A7X9XDM4"/>
<comment type="caution">
    <text evidence="1">The sequence shown here is derived from an EMBL/GenBank/DDBJ whole genome shotgun (WGS) entry which is preliminary data.</text>
</comment>
<gene>
    <name evidence="1" type="ORF">HHU12_33925</name>
</gene>
<accession>A0A7X9XDM4</accession>
<keyword evidence="2" id="KW-1185">Reference proteome</keyword>
<proteinExistence type="predicted"/>
<dbReference type="RefSeq" id="WP_169661152.1">
    <property type="nucleotide sequence ID" value="NZ_JABANE010000289.1"/>
</dbReference>
<name>A0A7X9XDM4_9BACT</name>
<dbReference type="Proteomes" id="UP000576082">
    <property type="component" value="Unassembled WGS sequence"/>
</dbReference>